<proteinExistence type="predicted"/>
<dbReference type="Proteomes" id="UP000478052">
    <property type="component" value="Unassembled WGS sequence"/>
</dbReference>
<sequence length="57" mass="6466">MLLFIENSIRGGITQSTKRYAKANINTIPNIKGLNYNSNEPITWITYLDCVNLYGKS</sequence>
<comment type="caution">
    <text evidence="1">The sequence shown here is derived from an EMBL/GenBank/DDBJ whole genome shotgun (WGS) entry which is preliminary data.</text>
</comment>
<name>A0A6G0VV78_APHCR</name>
<gene>
    <name evidence="1" type="ORF">FWK35_00035537</name>
</gene>
<keyword evidence="2" id="KW-1185">Reference proteome</keyword>
<protein>
    <submittedName>
        <fullName evidence="1">Uncharacterized protein</fullName>
    </submittedName>
</protein>
<dbReference type="OrthoDB" id="7611782at2759"/>
<evidence type="ECO:0000313" key="2">
    <source>
        <dbReference type="Proteomes" id="UP000478052"/>
    </source>
</evidence>
<organism evidence="1 2">
    <name type="scientific">Aphis craccivora</name>
    <name type="common">Cowpea aphid</name>
    <dbReference type="NCBI Taxonomy" id="307492"/>
    <lineage>
        <taxon>Eukaryota</taxon>
        <taxon>Metazoa</taxon>
        <taxon>Ecdysozoa</taxon>
        <taxon>Arthropoda</taxon>
        <taxon>Hexapoda</taxon>
        <taxon>Insecta</taxon>
        <taxon>Pterygota</taxon>
        <taxon>Neoptera</taxon>
        <taxon>Paraneoptera</taxon>
        <taxon>Hemiptera</taxon>
        <taxon>Sternorrhyncha</taxon>
        <taxon>Aphidomorpha</taxon>
        <taxon>Aphidoidea</taxon>
        <taxon>Aphididae</taxon>
        <taxon>Aphidini</taxon>
        <taxon>Aphis</taxon>
        <taxon>Aphis</taxon>
    </lineage>
</organism>
<evidence type="ECO:0000313" key="1">
    <source>
        <dbReference type="EMBL" id="KAF0710874.1"/>
    </source>
</evidence>
<dbReference type="EMBL" id="VUJU01011496">
    <property type="protein sequence ID" value="KAF0710874.1"/>
    <property type="molecule type" value="Genomic_DNA"/>
</dbReference>
<accession>A0A6G0VV78</accession>
<feature type="non-terminal residue" evidence="1">
    <location>
        <position position="57"/>
    </location>
</feature>
<dbReference type="AlphaFoldDB" id="A0A6G0VV78"/>
<reference evidence="1 2" key="1">
    <citation type="submission" date="2019-08" db="EMBL/GenBank/DDBJ databases">
        <title>Whole genome of Aphis craccivora.</title>
        <authorList>
            <person name="Voronova N.V."/>
            <person name="Shulinski R.S."/>
            <person name="Bandarenka Y.V."/>
            <person name="Zhorov D.G."/>
            <person name="Warner D."/>
        </authorList>
    </citation>
    <scope>NUCLEOTIDE SEQUENCE [LARGE SCALE GENOMIC DNA]</scope>
    <source>
        <strain evidence="1">180601</strain>
        <tissue evidence="1">Whole Body</tissue>
    </source>
</reference>